<dbReference type="Proteomes" id="UP001392318">
    <property type="component" value="Unassembled WGS sequence"/>
</dbReference>
<name>A0ACC6RQG7_9BURK</name>
<evidence type="ECO:0000313" key="2">
    <source>
        <dbReference type="Proteomes" id="UP001392318"/>
    </source>
</evidence>
<comment type="caution">
    <text evidence="1">The sequence shown here is derived from an EMBL/GenBank/DDBJ whole genome shotgun (WGS) entry which is preliminary data.</text>
</comment>
<keyword evidence="2" id="KW-1185">Reference proteome</keyword>
<sequence>MFDRSHVLLVDTAGNKLLSQIDPGCDRCLESCHVESELTLSCGKPGARRRGRLESEKMGVSFLCSPEADDIRSSKRFRAKLSLLHATLPMAIDVRDSARATGRKEANRIVHNLRTLSGRVSLEIYSLANQESLTTDAQSQLSVLKGNIAENQEETASALLRLLKNSQAMSNEFAVLERLDPQRTNDIKPWWHQIHKVVKNSTSLFFQDLQQKSIRITQSSCNYEVLIDYETFSAGFYYILENACKYSAHSSSISVSFEIASSGALVLSLYMNSLEVKHNEAEKIFDEGYSGEVARARTLNGKGLGMFLARELFQINGLSVRFYPGVATGNGFKEMAYAQNTLEIVFPKAIVRFAGGSRNGR</sequence>
<organism evidence="1 2">
    <name type="scientific">Paraburkholderia unamae</name>
    <dbReference type="NCBI Taxonomy" id="219649"/>
    <lineage>
        <taxon>Bacteria</taxon>
        <taxon>Pseudomonadati</taxon>
        <taxon>Pseudomonadota</taxon>
        <taxon>Betaproteobacteria</taxon>
        <taxon>Burkholderiales</taxon>
        <taxon>Burkholderiaceae</taxon>
        <taxon>Paraburkholderia</taxon>
    </lineage>
</organism>
<proteinExistence type="predicted"/>
<gene>
    <name evidence="1" type="ORF">VSR83_27785</name>
</gene>
<reference evidence="1" key="1">
    <citation type="submission" date="2024-01" db="EMBL/GenBank/DDBJ databases">
        <title>The diversity of rhizobia nodulating Mimosa spp. in eleven states of Brazil covering several biomes is determined by host plant, location, and edaphic factors.</title>
        <authorList>
            <person name="Rouws L."/>
            <person name="Barauna A."/>
            <person name="Beukes C."/>
            <person name="De Faria S.M."/>
            <person name="Gross E."/>
            <person name="Dos Reis Junior F.B."/>
            <person name="Simon M."/>
            <person name="Maluk M."/>
            <person name="Odee D.W."/>
            <person name="Kenicer G."/>
            <person name="Young J.P.W."/>
            <person name="Reis V.M."/>
            <person name="Zilli J."/>
            <person name="James E.K."/>
        </authorList>
    </citation>
    <scope>NUCLEOTIDE SEQUENCE</scope>
    <source>
        <strain evidence="1">JPY452</strain>
    </source>
</reference>
<accession>A0ACC6RQG7</accession>
<protein>
    <submittedName>
        <fullName evidence="1">Uncharacterized protein</fullName>
    </submittedName>
</protein>
<dbReference type="EMBL" id="JAYMRU010000024">
    <property type="protein sequence ID" value="MEM5403792.1"/>
    <property type="molecule type" value="Genomic_DNA"/>
</dbReference>
<evidence type="ECO:0000313" key="1">
    <source>
        <dbReference type="EMBL" id="MEM5403792.1"/>
    </source>
</evidence>